<organism evidence="3">
    <name type="scientific">Dasya naccarioides</name>
    <dbReference type="NCBI Taxonomy" id="2007180"/>
    <lineage>
        <taxon>Eukaryota</taxon>
        <taxon>Rhodophyta</taxon>
        <taxon>Florideophyceae</taxon>
        <taxon>Rhodymeniophycidae</taxon>
        <taxon>Ceramiales</taxon>
        <taxon>Dasyaceae</taxon>
        <taxon>Dasya</taxon>
    </lineage>
</organism>
<dbReference type="InterPro" id="IPR036904">
    <property type="entry name" value="NblA_sf"/>
</dbReference>
<keyword evidence="3" id="KW-0934">Plastid</keyword>
<keyword evidence="3" id="KW-0150">Chloroplast</keyword>
<dbReference type="InterPro" id="IPR007574">
    <property type="entry name" value="NblA"/>
</dbReference>
<dbReference type="EMBL" id="MF101436">
    <property type="protein sequence ID" value="ARW65141.1"/>
    <property type="molecule type" value="Genomic_DNA"/>
</dbReference>
<dbReference type="Gene3D" id="1.10.287.670">
    <property type="entry name" value="Phycobilisome degradation protein NblA"/>
    <property type="match status" value="1"/>
</dbReference>
<dbReference type="RefSeq" id="YP_009395955.1">
    <property type="nucleotide sequence ID" value="NC_035280.1"/>
</dbReference>
<evidence type="ECO:0000256" key="2">
    <source>
        <dbReference type="ARBA" id="ARBA00021553"/>
    </source>
</evidence>
<dbReference type="AlphaFoldDB" id="A0A1Z1MHA4"/>
<name>A0A1Z1MHA4_9FLOR</name>
<accession>A0A1Z1MHA4</accession>
<proteinExistence type="inferred from homology"/>
<sequence length="57" mass="7004">MDNINKLTLEQEFKLIIYKDKIYKMSNKNAKVYLKEIIKKMMVRDNIIKFYMKKSII</sequence>
<dbReference type="GeneID" id="33358069"/>
<evidence type="ECO:0000256" key="1">
    <source>
        <dbReference type="ARBA" id="ARBA00008091"/>
    </source>
</evidence>
<dbReference type="Pfam" id="PF04485">
    <property type="entry name" value="NblA"/>
    <property type="match status" value="1"/>
</dbReference>
<protein>
    <recommendedName>
        <fullName evidence="2">Uncharacterized protein ycf18</fullName>
    </recommendedName>
</protein>
<evidence type="ECO:0000313" key="3">
    <source>
        <dbReference type="EMBL" id="ARW65141.1"/>
    </source>
</evidence>
<comment type="similarity">
    <text evidence="1">Belongs to the ycf18/nblA family.</text>
</comment>
<dbReference type="SUPFAM" id="SSF109859">
    <property type="entry name" value="NblA-like"/>
    <property type="match status" value="1"/>
</dbReference>
<reference evidence="3" key="1">
    <citation type="journal article" date="2017" name="J. Phycol.">
        <title>Analysis of chloroplast genomes and a supermatrix inform reclassification of the Rhodomelaceae (Rhodophyta).</title>
        <authorList>
            <person name="Diaz-Tapia P."/>
            <person name="Maggs C.A."/>
            <person name="West J.A."/>
            <person name="Verbruggen H."/>
        </authorList>
    </citation>
    <scope>NUCLEOTIDE SEQUENCE</scope>
    <source>
        <strain evidence="3">PD888</strain>
    </source>
</reference>
<gene>
    <name evidence="3" type="primary">nblA</name>
</gene>
<geneLocation type="chloroplast" evidence="3"/>